<gene>
    <name evidence="1" type="ORF">POREN0001_1024</name>
</gene>
<proteinExistence type="predicted"/>
<reference evidence="1 2" key="1">
    <citation type="submission" date="2009-04" db="EMBL/GenBank/DDBJ databases">
        <authorList>
            <person name="Sebastian Y."/>
            <person name="Madupu R."/>
            <person name="Durkin A.S."/>
            <person name="Torralba M."/>
            <person name="Methe B."/>
            <person name="Sutton G.G."/>
            <person name="Strausberg R.L."/>
            <person name="Nelson K.E."/>
        </authorList>
    </citation>
    <scope>NUCLEOTIDE SEQUENCE [LARGE SCALE GENOMIC DNA]</scope>
    <source>
        <strain evidence="2">ATCC 35406 / BCRC 14492 / JCM 8526 / NCTC 13058 / HG 370</strain>
    </source>
</reference>
<comment type="caution">
    <text evidence="1">The sequence shown here is derived from an EMBL/GenBank/DDBJ whole genome shotgun (WGS) entry which is preliminary data.</text>
</comment>
<dbReference type="STRING" id="553175.POREN0001_1024"/>
<evidence type="ECO:0000313" key="2">
    <source>
        <dbReference type="Proteomes" id="UP000004295"/>
    </source>
</evidence>
<sequence>MFHGITGIRDKAFSLPRKNDFGVFSALSESKGFMLQKRSRAA</sequence>
<name>C3J984_POREA</name>
<accession>C3J984</accession>
<dbReference type="EMBL" id="ACNN01000012">
    <property type="protein sequence ID" value="EEN83159.1"/>
    <property type="molecule type" value="Genomic_DNA"/>
</dbReference>
<protein>
    <submittedName>
        <fullName evidence="1">Uncharacterized protein</fullName>
    </submittedName>
</protein>
<evidence type="ECO:0000313" key="1">
    <source>
        <dbReference type="EMBL" id="EEN83159.1"/>
    </source>
</evidence>
<organism evidence="1 2">
    <name type="scientific">Porphyromonas endodontalis (strain ATCC 35406 / DSM 24491 / JCM 8526 / CCUG 16442 / BCRC 14492 / NCTC 13058 / HG 370)</name>
    <name type="common">Bacteroides endodontalis</name>
    <dbReference type="NCBI Taxonomy" id="553175"/>
    <lineage>
        <taxon>Bacteria</taxon>
        <taxon>Pseudomonadati</taxon>
        <taxon>Bacteroidota</taxon>
        <taxon>Bacteroidia</taxon>
        <taxon>Bacteroidales</taxon>
        <taxon>Porphyromonadaceae</taxon>
        <taxon>Porphyromonas</taxon>
    </lineage>
</organism>
<dbReference type="AlphaFoldDB" id="C3J984"/>
<dbReference type="Proteomes" id="UP000004295">
    <property type="component" value="Unassembled WGS sequence"/>
</dbReference>
<keyword evidence="2" id="KW-1185">Reference proteome</keyword>